<proteinExistence type="predicted"/>
<accession>A0A4Q2USV8</accession>
<dbReference type="AlphaFoldDB" id="A0A4Q2USV8"/>
<reference evidence="3 4" key="1">
    <citation type="submission" date="2019-01" db="EMBL/GenBank/DDBJ databases">
        <title>Spirosoma flava sp. nov., a propanil-degrading bacterium isolated from herbicide-contaminated soil.</title>
        <authorList>
            <person name="Zhang L."/>
            <person name="Jiang J.-D."/>
        </authorList>
    </citation>
    <scope>NUCLEOTIDE SEQUENCE [LARGE SCALE GENOMIC DNA]</scope>
    <source>
        <strain evidence="3 4">TY50</strain>
    </source>
</reference>
<organism evidence="3 4">
    <name type="scientific">Spirosoma sordidisoli</name>
    <dbReference type="NCBI Taxonomy" id="2502893"/>
    <lineage>
        <taxon>Bacteria</taxon>
        <taxon>Pseudomonadati</taxon>
        <taxon>Bacteroidota</taxon>
        <taxon>Cytophagia</taxon>
        <taxon>Cytophagales</taxon>
        <taxon>Cytophagaceae</taxon>
        <taxon>Spirosoma</taxon>
    </lineage>
</organism>
<feature type="transmembrane region" description="Helical" evidence="1">
    <location>
        <begin position="271"/>
        <end position="295"/>
    </location>
</feature>
<dbReference type="Pfam" id="PF14093">
    <property type="entry name" value="DUF4271"/>
    <property type="match status" value="1"/>
</dbReference>
<feature type="transmembrane region" description="Helical" evidence="1">
    <location>
        <begin position="316"/>
        <end position="336"/>
    </location>
</feature>
<evidence type="ECO:0000256" key="1">
    <source>
        <dbReference type="SAM" id="Phobius"/>
    </source>
</evidence>
<keyword evidence="1" id="KW-1133">Transmembrane helix</keyword>
<dbReference type="InterPro" id="IPR025367">
    <property type="entry name" value="DUF4271"/>
</dbReference>
<sequence length="398" mass="45395">MAMSLSKLLSLRLFCFRYGIFMLFSLAATAQPRTSGIGPQNRYYPVRDLRNDFLVYDEGTKAYVPYILEQHADQTALSVYVDLESNRHYSLLIATKQDGYLFVNAALKRKLRAGQWQVLSIDSLYRVYRQPEIFLTLYGAPGLDDRQLYIGQPISTTQKAVVLRDDNLSVRPRPQPVYSDFLALGLLFLLATHALLFTLHQRAFLRFFSLRDLVSLRSQEDSFLINRPLSGTNLLFTLNLSFVVAYLIMFVQSRNVDVFASRTFLAVGQHFGWLIGEFLALSAIAFVALLGKYLLLEVLGNLYKLHDAINVHFFKTMQSSVLFFTGMTLILAVVAYNTSATTWSSNAFLIPLLGFYLARMGWLYIVIRTVEPIKNLYLFSYLCIVELIPLIIGLRFAL</sequence>
<keyword evidence="2" id="KW-0732">Signal</keyword>
<feature type="transmembrane region" description="Helical" evidence="1">
    <location>
        <begin position="348"/>
        <end position="367"/>
    </location>
</feature>
<name>A0A4Q2USV8_9BACT</name>
<feature type="chain" id="PRO_5020995927" evidence="2">
    <location>
        <begin position="31"/>
        <end position="398"/>
    </location>
</feature>
<feature type="transmembrane region" description="Helical" evidence="1">
    <location>
        <begin position="376"/>
        <end position="397"/>
    </location>
</feature>
<feature type="transmembrane region" description="Helical" evidence="1">
    <location>
        <begin position="181"/>
        <end position="199"/>
    </location>
</feature>
<gene>
    <name evidence="3" type="ORF">EQG79_03115</name>
</gene>
<keyword evidence="4" id="KW-1185">Reference proteome</keyword>
<evidence type="ECO:0000313" key="4">
    <source>
        <dbReference type="Proteomes" id="UP000290407"/>
    </source>
</evidence>
<dbReference type="EMBL" id="SBLB01000001">
    <property type="protein sequence ID" value="RYC72182.1"/>
    <property type="molecule type" value="Genomic_DNA"/>
</dbReference>
<protein>
    <submittedName>
        <fullName evidence="3">DUF4271 domain-containing protein</fullName>
    </submittedName>
</protein>
<evidence type="ECO:0000313" key="3">
    <source>
        <dbReference type="EMBL" id="RYC72182.1"/>
    </source>
</evidence>
<comment type="caution">
    <text evidence="3">The sequence shown here is derived from an EMBL/GenBank/DDBJ whole genome shotgun (WGS) entry which is preliminary data.</text>
</comment>
<dbReference type="Proteomes" id="UP000290407">
    <property type="component" value="Unassembled WGS sequence"/>
</dbReference>
<feature type="signal peptide" evidence="2">
    <location>
        <begin position="1"/>
        <end position="30"/>
    </location>
</feature>
<feature type="transmembrane region" description="Helical" evidence="1">
    <location>
        <begin position="234"/>
        <end position="251"/>
    </location>
</feature>
<keyword evidence="1" id="KW-0472">Membrane</keyword>
<evidence type="ECO:0000256" key="2">
    <source>
        <dbReference type="SAM" id="SignalP"/>
    </source>
</evidence>
<keyword evidence="1" id="KW-0812">Transmembrane</keyword>